<evidence type="ECO:0000256" key="1">
    <source>
        <dbReference type="SAM" id="MobiDB-lite"/>
    </source>
</evidence>
<evidence type="ECO:0000313" key="3">
    <source>
        <dbReference type="Proteomes" id="UP000009168"/>
    </source>
</evidence>
<reference evidence="3" key="1">
    <citation type="journal article" date="2006" name="PLoS Biol.">
        <title>Macronuclear genome sequence of the ciliate Tetrahymena thermophila, a model eukaryote.</title>
        <authorList>
            <person name="Eisen J.A."/>
            <person name="Coyne R.S."/>
            <person name="Wu M."/>
            <person name="Wu D."/>
            <person name="Thiagarajan M."/>
            <person name="Wortman J.R."/>
            <person name="Badger J.H."/>
            <person name="Ren Q."/>
            <person name="Amedeo P."/>
            <person name="Jones K.M."/>
            <person name="Tallon L.J."/>
            <person name="Delcher A.L."/>
            <person name="Salzberg S.L."/>
            <person name="Silva J.C."/>
            <person name="Haas B.J."/>
            <person name="Majoros W.H."/>
            <person name="Farzad M."/>
            <person name="Carlton J.M."/>
            <person name="Smith R.K. Jr."/>
            <person name="Garg J."/>
            <person name="Pearlman R.E."/>
            <person name="Karrer K.M."/>
            <person name="Sun L."/>
            <person name="Manning G."/>
            <person name="Elde N.C."/>
            <person name="Turkewitz A.P."/>
            <person name="Asai D.J."/>
            <person name="Wilkes D.E."/>
            <person name="Wang Y."/>
            <person name="Cai H."/>
            <person name="Collins K."/>
            <person name="Stewart B.A."/>
            <person name="Lee S.R."/>
            <person name="Wilamowska K."/>
            <person name="Weinberg Z."/>
            <person name="Ruzzo W.L."/>
            <person name="Wloga D."/>
            <person name="Gaertig J."/>
            <person name="Frankel J."/>
            <person name="Tsao C.-C."/>
            <person name="Gorovsky M.A."/>
            <person name="Keeling P.J."/>
            <person name="Waller R.F."/>
            <person name="Patron N.J."/>
            <person name="Cherry J.M."/>
            <person name="Stover N.A."/>
            <person name="Krieger C.J."/>
            <person name="del Toro C."/>
            <person name="Ryder H.F."/>
            <person name="Williamson S.C."/>
            <person name="Barbeau R.A."/>
            <person name="Hamilton E.P."/>
            <person name="Orias E."/>
        </authorList>
    </citation>
    <scope>NUCLEOTIDE SEQUENCE [LARGE SCALE GENOMIC DNA]</scope>
    <source>
        <strain evidence="3">SB210</strain>
    </source>
</reference>
<feature type="compositionally biased region" description="Low complexity" evidence="1">
    <location>
        <begin position="13"/>
        <end position="27"/>
    </location>
</feature>
<gene>
    <name evidence="2" type="ORF">TTHERM_00858010</name>
</gene>
<sequence>MNKVHNESNSLKQAQQLSQQEQINQDQAQTQVNTSKQSDPIKSPNPVQITCENCNQTGQTEVKRELNLKAVFQLLKIIL</sequence>
<dbReference type="RefSeq" id="XP_001021943.2">
    <property type="nucleotide sequence ID" value="XM_001021943.2"/>
</dbReference>
<protein>
    <submittedName>
        <fullName evidence="2">LITAF-like zinc ribbon domain protein</fullName>
    </submittedName>
</protein>
<keyword evidence="3" id="KW-1185">Reference proteome</keyword>
<evidence type="ECO:0000313" key="2">
    <source>
        <dbReference type="EMBL" id="EAS01698.2"/>
    </source>
</evidence>
<organism evidence="2 3">
    <name type="scientific">Tetrahymena thermophila (strain SB210)</name>
    <dbReference type="NCBI Taxonomy" id="312017"/>
    <lineage>
        <taxon>Eukaryota</taxon>
        <taxon>Sar</taxon>
        <taxon>Alveolata</taxon>
        <taxon>Ciliophora</taxon>
        <taxon>Intramacronucleata</taxon>
        <taxon>Oligohymenophorea</taxon>
        <taxon>Hymenostomatida</taxon>
        <taxon>Tetrahymenina</taxon>
        <taxon>Tetrahymenidae</taxon>
        <taxon>Tetrahymena</taxon>
    </lineage>
</organism>
<dbReference type="Proteomes" id="UP000009168">
    <property type="component" value="Unassembled WGS sequence"/>
</dbReference>
<dbReference type="AlphaFoldDB" id="Q23YV7"/>
<dbReference type="HOGENOM" id="CLU_1974990_0_0_1"/>
<dbReference type="KEGG" id="tet:TTHERM_00858010"/>
<feature type="region of interest" description="Disordered" evidence="1">
    <location>
        <begin position="1"/>
        <end position="48"/>
    </location>
</feature>
<name>Q23YV7_TETTS</name>
<dbReference type="GeneID" id="7832221"/>
<dbReference type="EMBL" id="GG662557">
    <property type="protein sequence ID" value="EAS01698.2"/>
    <property type="molecule type" value="Genomic_DNA"/>
</dbReference>
<feature type="compositionally biased region" description="Polar residues" evidence="1">
    <location>
        <begin position="28"/>
        <end position="48"/>
    </location>
</feature>
<accession>Q23YV7</accession>
<dbReference type="InParanoid" id="Q23YV7"/>
<proteinExistence type="predicted"/>